<keyword evidence="7" id="KW-0788">Thiol protease</keyword>
<protein>
    <recommendedName>
        <fullName evidence="8">Ubiquitin carboxyl-terminal hydrolase 36</fullName>
        <ecNumber evidence="3">3.4.19.12</ecNumber>
    </recommendedName>
    <alternativeName>
        <fullName evidence="11">Deubiquitinating enzyme 36</fullName>
    </alternativeName>
    <alternativeName>
        <fullName evidence="10">Protein scrawny</fullName>
    </alternativeName>
    <alternativeName>
        <fullName evidence="9">Ubiquitin thioesterase 36</fullName>
    </alternativeName>
    <alternativeName>
        <fullName evidence="12">Ubiquitin-specific-processing protease 36</fullName>
    </alternativeName>
</protein>
<accession>A0AA35TLP1</accession>
<dbReference type="InterPro" id="IPR001394">
    <property type="entry name" value="Peptidase_C19_UCH"/>
</dbReference>
<feature type="region of interest" description="Disordered" evidence="13">
    <location>
        <begin position="269"/>
        <end position="298"/>
    </location>
</feature>
<evidence type="ECO:0000256" key="12">
    <source>
        <dbReference type="ARBA" id="ARBA00043009"/>
    </source>
</evidence>
<dbReference type="EC" id="3.4.19.12" evidence="3"/>
<organism evidence="15 16">
    <name type="scientific">Geodia barretti</name>
    <name type="common">Barrett's horny sponge</name>
    <dbReference type="NCBI Taxonomy" id="519541"/>
    <lineage>
        <taxon>Eukaryota</taxon>
        <taxon>Metazoa</taxon>
        <taxon>Porifera</taxon>
        <taxon>Demospongiae</taxon>
        <taxon>Heteroscleromorpha</taxon>
        <taxon>Tetractinellida</taxon>
        <taxon>Astrophorina</taxon>
        <taxon>Geodiidae</taxon>
        <taxon>Geodia</taxon>
    </lineage>
</organism>
<evidence type="ECO:0000256" key="3">
    <source>
        <dbReference type="ARBA" id="ARBA00012759"/>
    </source>
</evidence>
<evidence type="ECO:0000256" key="13">
    <source>
        <dbReference type="SAM" id="MobiDB-lite"/>
    </source>
</evidence>
<keyword evidence="16" id="KW-1185">Reference proteome</keyword>
<evidence type="ECO:0000256" key="6">
    <source>
        <dbReference type="ARBA" id="ARBA00022801"/>
    </source>
</evidence>
<dbReference type="SUPFAM" id="SSF54001">
    <property type="entry name" value="Cysteine proteinases"/>
    <property type="match status" value="1"/>
</dbReference>
<dbReference type="InterPro" id="IPR038765">
    <property type="entry name" value="Papain-like_cys_pep_sf"/>
</dbReference>
<feature type="compositionally biased region" description="Basic and acidic residues" evidence="13">
    <location>
        <begin position="689"/>
        <end position="703"/>
    </location>
</feature>
<dbReference type="Gene3D" id="3.90.70.10">
    <property type="entry name" value="Cysteine proteinases"/>
    <property type="match status" value="1"/>
</dbReference>
<comment type="catalytic activity">
    <reaction evidence="1">
        <text>Thiol-dependent hydrolysis of ester, thioester, amide, peptide and isopeptide bonds formed by the C-terminal Gly of ubiquitin (a 76-residue protein attached to proteins as an intracellular targeting signal).</text>
        <dbReference type="EC" id="3.4.19.12"/>
    </reaction>
</comment>
<feature type="compositionally biased region" description="Basic and acidic residues" evidence="13">
    <location>
        <begin position="419"/>
        <end position="431"/>
    </location>
</feature>
<proteinExistence type="inferred from homology"/>
<gene>
    <name evidence="15" type="ORF">GBAR_LOCUS27761</name>
</gene>
<dbReference type="Proteomes" id="UP001174909">
    <property type="component" value="Unassembled WGS sequence"/>
</dbReference>
<evidence type="ECO:0000259" key="14">
    <source>
        <dbReference type="PROSITE" id="PS50235"/>
    </source>
</evidence>
<feature type="compositionally biased region" description="Basic residues" evidence="13">
    <location>
        <begin position="443"/>
        <end position="454"/>
    </location>
</feature>
<evidence type="ECO:0000256" key="5">
    <source>
        <dbReference type="ARBA" id="ARBA00022786"/>
    </source>
</evidence>
<dbReference type="PROSITE" id="PS00973">
    <property type="entry name" value="USP_2"/>
    <property type="match status" value="1"/>
</dbReference>
<feature type="compositionally biased region" description="Pro residues" evidence="13">
    <location>
        <begin position="221"/>
        <end position="232"/>
    </location>
</feature>
<feature type="compositionally biased region" description="Basic and acidic residues" evidence="13">
    <location>
        <begin position="507"/>
        <end position="526"/>
    </location>
</feature>
<keyword evidence="5" id="KW-0833">Ubl conjugation pathway</keyword>
<dbReference type="GO" id="GO:0016579">
    <property type="term" value="P:protein deubiquitination"/>
    <property type="evidence" value="ECO:0007669"/>
    <property type="project" value="InterPro"/>
</dbReference>
<feature type="compositionally biased region" description="Polar residues" evidence="13">
    <location>
        <begin position="406"/>
        <end position="418"/>
    </location>
</feature>
<sequence>MTPAQKRFTLHRLPNVLTIQLKRFDYNSLFGGKINKHVGYPAHLDMRPYMTFKKGPPQWYHLYAVLVHSGCSCRSGHYYCYIRNSNKTWYCLNDAQVYQASLQQVLQQEAYLLFYARDLSYQPPPPPPPLADSADMPTTPSTPPSQPKVQPDPNFLGKPVKRPPHLDKTGSPFVKQKPTGIVQPSPHGPSPATPSSSSHAQQPRLSLPLRKSDIDHTPKLQTPPVPAQPPKPVIRAPRTPSFVPRVIAAPSSSKKKKLLQQLAVKTYQEVGASQPSRGPGIGEMGGDREGAFGEPLAKKGGSGEVFIGPLLPGPTPYSAANLSTSPSLKIARVQPQVKPAKPVAKVQPVVHDMGPKEVLVHDAASRKEVFKTIKGLAGESLTNRAARNPKPGWRPLGTPALAPTSPHVTPESQQQTPELKNEDERDSDKMPKPPPLSPPPEVKKRKKRKKKKNRKTDEERNEQRERKHGKTSVTEVERSRKRSPDYSTNEESDGSEDERPRKKRKTPQHEGHWERERKRSRHDSGRSRRHSRSSSSESSRSRSSSREEESERDSDRGGGWHRRGREERKHVSSHREEGRSRHHDTGGKKQHAGRSSHKSKHRSPSPESSRRQRKRHWSLGSDDSHSSTRHKSTRQDAHHATKKKRHSSSHHHHHHHKHSSHHHERIRSSKHVVKTRPSGGATGIVGDVKSAESKSHAHTADKHRAEGGHLLEEGSTAPTKMADSLCGVEEGGKEGRSGGEVPEVVWDFSLKGEGRRGEGIPPGSRWDGSRRDDVIDTLTSHTSNQLGTNVRSWEGGSNSLDTAVPHEGQHKKKESDRDNWDRELDKGKVKKMRTKREDDFPSQNPFQEFQNKKNAAKNSPSHRPT</sequence>
<feature type="compositionally biased region" description="Basic residues" evidence="13">
    <location>
        <begin position="640"/>
        <end position="674"/>
    </location>
</feature>
<evidence type="ECO:0000313" key="16">
    <source>
        <dbReference type="Proteomes" id="UP001174909"/>
    </source>
</evidence>
<dbReference type="PROSITE" id="PS50235">
    <property type="entry name" value="USP_3"/>
    <property type="match status" value="1"/>
</dbReference>
<keyword evidence="4" id="KW-0645">Protease</keyword>
<dbReference type="GO" id="GO:0005829">
    <property type="term" value="C:cytosol"/>
    <property type="evidence" value="ECO:0007669"/>
    <property type="project" value="TreeGrafter"/>
</dbReference>
<dbReference type="GO" id="GO:0006508">
    <property type="term" value="P:proteolysis"/>
    <property type="evidence" value="ECO:0007669"/>
    <property type="project" value="UniProtKB-KW"/>
</dbReference>
<evidence type="ECO:0000256" key="11">
    <source>
        <dbReference type="ARBA" id="ARBA00042420"/>
    </source>
</evidence>
<feature type="compositionally biased region" description="Low complexity" evidence="13">
    <location>
        <begin position="193"/>
        <end position="203"/>
    </location>
</feature>
<dbReference type="EMBL" id="CASHTH010003880">
    <property type="protein sequence ID" value="CAI8050585.1"/>
    <property type="molecule type" value="Genomic_DNA"/>
</dbReference>
<dbReference type="InterPro" id="IPR018200">
    <property type="entry name" value="USP_CS"/>
</dbReference>
<evidence type="ECO:0000256" key="10">
    <source>
        <dbReference type="ARBA" id="ARBA00042154"/>
    </source>
</evidence>
<evidence type="ECO:0000256" key="7">
    <source>
        <dbReference type="ARBA" id="ARBA00022807"/>
    </source>
</evidence>
<evidence type="ECO:0000256" key="9">
    <source>
        <dbReference type="ARBA" id="ARBA00041300"/>
    </source>
</evidence>
<dbReference type="AlphaFoldDB" id="A0AA35TLP1"/>
<comment type="similarity">
    <text evidence="2">Belongs to the peptidase C19 family.</text>
</comment>
<feature type="compositionally biased region" description="Basic and acidic residues" evidence="13">
    <location>
        <begin position="455"/>
        <end position="465"/>
    </location>
</feature>
<dbReference type="GO" id="GO:0004843">
    <property type="term" value="F:cysteine-type deubiquitinase activity"/>
    <property type="evidence" value="ECO:0007669"/>
    <property type="project" value="UniProtKB-EC"/>
</dbReference>
<feature type="compositionally biased region" description="Polar residues" evidence="13">
    <location>
        <begin position="841"/>
        <end position="865"/>
    </location>
</feature>
<dbReference type="PANTHER" id="PTHR24006">
    <property type="entry name" value="UBIQUITIN CARBOXYL-TERMINAL HYDROLASE"/>
    <property type="match status" value="1"/>
</dbReference>
<dbReference type="GO" id="GO:0005634">
    <property type="term" value="C:nucleus"/>
    <property type="evidence" value="ECO:0007669"/>
    <property type="project" value="TreeGrafter"/>
</dbReference>
<comment type="caution">
    <text evidence="15">The sequence shown here is derived from an EMBL/GenBank/DDBJ whole genome shotgun (WGS) entry which is preliminary data.</text>
</comment>
<dbReference type="InterPro" id="IPR028889">
    <property type="entry name" value="USP"/>
</dbReference>
<evidence type="ECO:0000256" key="2">
    <source>
        <dbReference type="ARBA" id="ARBA00009085"/>
    </source>
</evidence>
<reference evidence="15" key="1">
    <citation type="submission" date="2023-03" db="EMBL/GenBank/DDBJ databases">
        <authorList>
            <person name="Steffen K."/>
            <person name="Cardenas P."/>
        </authorList>
    </citation>
    <scope>NUCLEOTIDE SEQUENCE</scope>
</reference>
<name>A0AA35TLP1_GEOBA</name>
<evidence type="ECO:0000256" key="4">
    <source>
        <dbReference type="ARBA" id="ARBA00022670"/>
    </source>
</evidence>
<dbReference type="PANTHER" id="PTHR24006:SF758">
    <property type="entry name" value="UBIQUITIN CARBOXYL-TERMINAL HYDROLASE 36"/>
    <property type="match status" value="1"/>
</dbReference>
<feature type="compositionally biased region" description="Basic residues" evidence="13">
    <location>
        <begin position="588"/>
        <end position="603"/>
    </location>
</feature>
<feature type="compositionally biased region" description="Low complexity" evidence="13">
    <location>
        <begin position="533"/>
        <end position="542"/>
    </location>
</feature>
<feature type="compositionally biased region" description="Polar residues" evidence="13">
    <location>
        <begin position="777"/>
        <end position="801"/>
    </location>
</feature>
<feature type="compositionally biased region" description="Basic and acidic residues" evidence="13">
    <location>
        <begin position="544"/>
        <end position="587"/>
    </location>
</feature>
<feature type="domain" description="USP" evidence="14">
    <location>
        <begin position="1"/>
        <end position="118"/>
    </location>
</feature>
<feature type="compositionally biased region" description="Basic and acidic residues" evidence="13">
    <location>
        <begin position="813"/>
        <end position="827"/>
    </location>
</feature>
<feature type="region of interest" description="Disordered" evidence="13">
    <location>
        <begin position="373"/>
        <end position="703"/>
    </location>
</feature>
<dbReference type="InterPro" id="IPR050164">
    <property type="entry name" value="Peptidase_C19"/>
</dbReference>
<feature type="region of interest" description="Disordered" evidence="13">
    <location>
        <begin position="750"/>
        <end position="865"/>
    </location>
</feature>
<feature type="compositionally biased region" description="Basic and acidic residues" evidence="13">
    <location>
        <begin position="475"/>
        <end position="484"/>
    </location>
</feature>
<feature type="region of interest" description="Disordered" evidence="13">
    <location>
        <begin position="123"/>
        <end position="239"/>
    </location>
</feature>
<evidence type="ECO:0000256" key="1">
    <source>
        <dbReference type="ARBA" id="ARBA00000707"/>
    </source>
</evidence>
<evidence type="ECO:0000256" key="8">
    <source>
        <dbReference type="ARBA" id="ARBA00039432"/>
    </source>
</evidence>
<dbReference type="Pfam" id="PF00443">
    <property type="entry name" value="UCH"/>
    <property type="match status" value="1"/>
</dbReference>
<evidence type="ECO:0000313" key="15">
    <source>
        <dbReference type="EMBL" id="CAI8050585.1"/>
    </source>
</evidence>
<keyword evidence="6 15" id="KW-0378">Hydrolase</keyword>